<dbReference type="RefSeq" id="WP_277530591.1">
    <property type="nucleotide sequence ID" value="NZ_JAPDIA010000003.1"/>
</dbReference>
<dbReference type="PANTHER" id="PTHR43156">
    <property type="entry name" value="STAGE II SPORULATION PROTEIN E-RELATED"/>
    <property type="match status" value="1"/>
</dbReference>
<gene>
    <name evidence="3" type="ORF">OMP40_08100</name>
</gene>
<evidence type="ECO:0000256" key="1">
    <source>
        <dbReference type="ARBA" id="ARBA00022801"/>
    </source>
</evidence>
<name>A0A9X4KQH5_9BACL</name>
<proteinExistence type="predicted"/>
<dbReference type="InterPro" id="IPR052016">
    <property type="entry name" value="Bact_Sigma-Reg"/>
</dbReference>
<evidence type="ECO:0000259" key="2">
    <source>
        <dbReference type="Pfam" id="PF07228"/>
    </source>
</evidence>
<dbReference type="PANTHER" id="PTHR43156:SF2">
    <property type="entry name" value="STAGE II SPORULATION PROTEIN E"/>
    <property type="match status" value="1"/>
</dbReference>
<keyword evidence="1" id="KW-0378">Hydrolase</keyword>
<organism evidence="3 4">
    <name type="scientific">Cohnella rhizosphaerae</name>
    <dbReference type="NCBI Taxonomy" id="1457232"/>
    <lineage>
        <taxon>Bacteria</taxon>
        <taxon>Bacillati</taxon>
        <taxon>Bacillota</taxon>
        <taxon>Bacilli</taxon>
        <taxon>Bacillales</taxon>
        <taxon>Paenibacillaceae</taxon>
        <taxon>Cohnella</taxon>
    </lineage>
</organism>
<dbReference type="SUPFAM" id="SSF81606">
    <property type="entry name" value="PP2C-like"/>
    <property type="match status" value="1"/>
</dbReference>
<dbReference type="InterPro" id="IPR001932">
    <property type="entry name" value="PPM-type_phosphatase-like_dom"/>
</dbReference>
<dbReference type="InterPro" id="IPR036457">
    <property type="entry name" value="PPM-type-like_dom_sf"/>
</dbReference>
<dbReference type="Gene3D" id="3.60.40.10">
    <property type="entry name" value="PPM-type phosphatase domain"/>
    <property type="match status" value="1"/>
</dbReference>
<keyword evidence="4" id="KW-1185">Reference proteome</keyword>
<reference evidence="3" key="1">
    <citation type="submission" date="2022-10" db="EMBL/GenBank/DDBJ databases">
        <title>Comparative genomic analysis of Cohnella hashimotonis sp. nov., isolated from the International Space Station.</title>
        <authorList>
            <person name="Simpson A."/>
            <person name="Venkateswaran K."/>
        </authorList>
    </citation>
    <scope>NUCLEOTIDE SEQUENCE</scope>
    <source>
        <strain evidence="3">DSM 28161</strain>
    </source>
</reference>
<dbReference type="AlphaFoldDB" id="A0A9X4KQH5"/>
<sequence>MTRLNRSLAGALQGQTYVTAGLAMIDARAGVIDYASAGHMPPYLLNEDRLEEVEVSSLPLGVSAAVVYRERRVSFPAGARFVMYTDGMVECAGADGEMLGFDRFEKLLMTMDVRLEPGEQMKALMERVDAAAVSSEEADDRTIVLIERSRRAAGDL</sequence>
<protein>
    <submittedName>
        <fullName evidence="3">Serine/threonine-protein phosphatase</fullName>
    </submittedName>
</protein>
<accession>A0A9X4KQH5</accession>
<dbReference type="Proteomes" id="UP001153404">
    <property type="component" value="Unassembled WGS sequence"/>
</dbReference>
<dbReference type="GO" id="GO:0016791">
    <property type="term" value="F:phosphatase activity"/>
    <property type="evidence" value="ECO:0007669"/>
    <property type="project" value="TreeGrafter"/>
</dbReference>
<dbReference type="EMBL" id="JAPDIA010000003">
    <property type="protein sequence ID" value="MDG0809346.1"/>
    <property type="molecule type" value="Genomic_DNA"/>
</dbReference>
<comment type="caution">
    <text evidence="3">The sequence shown here is derived from an EMBL/GenBank/DDBJ whole genome shotgun (WGS) entry which is preliminary data.</text>
</comment>
<evidence type="ECO:0000313" key="3">
    <source>
        <dbReference type="EMBL" id="MDG0809346.1"/>
    </source>
</evidence>
<dbReference type="Pfam" id="PF07228">
    <property type="entry name" value="SpoIIE"/>
    <property type="match status" value="1"/>
</dbReference>
<feature type="domain" description="PPM-type phosphatase" evidence="2">
    <location>
        <begin position="1"/>
        <end position="148"/>
    </location>
</feature>
<evidence type="ECO:0000313" key="4">
    <source>
        <dbReference type="Proteomes" id="UP001153404"/>
    </source>
</evidence>